<evidence type="ECO:0000313" key="1">
    <source>
        <dbReference type="EMBL" id="MBW0586905.1"/>
    </source>
</evidence>
<comment type="caution">
    <text evidence="1">The sequence shown here is derived from an EMBL/GenBank/DDBJ whole genome shotgun (WGS) entry which is preliminary data.</text>
</comment>
<dbReference type="OrthoDB" id="2505291at2759"/>
<evidence type="ECO:0000313" key="2">
    <source>
        <dbReference type="Proteomes" id="UP000765509"/>
    </source>
</evidence>
<reference evidence="1" key="1">
    <citation type="submission" date="2021-03" db="EMBL/GenBank/DDBJ databases">
        <title>Draft genome sequence of rust myrtle Austropuccinia psidii MF-1, a brazilian biotype.</title>
        <authorList>
            <person name="Quecine M.C."/>
            <person name="Pachon D.M.R."/>
            <person name="Bonatelli M.L."/>
            <person name="Correr F.H."/>
            <person name="Franceschini L.M."/>
            <person name="Leite T.F."/>
            <person name="Margarido G.R.A."/>
            <person name="Almeida C.A."/>
            <person name="Ferrarezi J.A."/>
            <person name="Labate C.A."/>
        </authorList>
    </citation>
    <scope>NUCLEOTIDE SEQUENCE</scope>
    <source>
        <strain evidence="1">MF-1</strain>
    </source>
</reference>
<dbReference type="EMBL" id="AVOT02125338">
    <property type="protein sequence ID" value="MBW0586905.1"/>
    <property type="molecule type" value="Genomic_DNA"/>
</dbReference>
<proteinExistence type="predicted"/>
<organism evidence="1 2">
    <name type="scientific">Austropuccinia psidii MF-1</name>
    <dbReference type="NCBI Taxonomy" id="1389203"/>
    <lineage>
        <taxon>Eukaryota</taxon>
        <taxon>Fungi</taxon>
        <taxon>Dikarya</taxon>
        <taxon>Basidiomycota</taxon>
        <taxon>Pucciniomycotina</taxon>
        <taxon>Pucciniomycetes</taxon>
        <taxon>Pucciniales</taxon>
        <taxon>Sphaerophragmiaceae</taxon>
        <taxon>Austropuccinia</taxon>
    </lineage>
</organism>
<keyword evidence="2" id="KW-1185">Reference proteome</keyword>
<sequence length="146" mass="16492">MHCSPGAAWIEICQSNPTQTLFFEGVFITDQHDPSSSQKPNPALMFFTWYLNILLTIESSCKQDFKVKIPKEYDCNTNSQCQIFTPTFPASNLMPPSYPALSSLTLKKKLIQLPSGSHLPMMTRPNSMIQTPLLPHQKNGLAFLWD</sequence>
<protein>
    <submittedName>
        <fullName evidence="1">Uncharacterized protein</fullName>
    </submittedName>
</protein>
<name>A0A9Q3KRP4_9BASI</name>
<dbReference type="AlphaFoldDB" id="A0A9Q3KRP4"/>
<gene>
    <name evidence="1" type="ORF">O181_126620</name>
</gene>
<accession>A0A9Q3KRP4</accession>
<dbReference type="Proteomes" id="UP000765509">
    <property type="component" value="Unassembled WGS sequence"/>
</dbReference>